<dbReference type="EMBL" id="VSSQ01039120">
    <property type="protein sequence ID" value="MPM92135.1"/>
    <property type="molecule type" value="Genomic_DNA"/>
</dbReference>
<dbReference type="AlphaFoldDB" id="A0A645DSA0"/>
<dbReference type="GO" id="GO:0031992">
    <property type="term" value="F:energy transducer activity"/>
    <property type="evidence" value="ECO:0007669"/>
    <property type="project" value="TreeGrafter"/>
</dbReference>
<evidence type="ECO:0000313" key="2">
    <source>
        <dbReference type="EMBL" id="MPM92135.1"/>
    </source>
</evidence>
<dbReference type="PROSITE" id="PS52015">
    <property type="entry name" value="TONB_CTD"/>
    <property type="match status" value="1"/>
</dbReference>
<dbReference type="GO" id="GO:0098797">
    <property type="term" value="C:plasma membrane protein complex"/>
    <property type="evidence" value="ECO:0007669"/>
    <property type="project" value="TreeGrafter"/>
</dbReference>
<organism evidence="2">
    <name type="scientific">bioreactor metagenome</name>
    <dbReference type="NCBI Taxonomy" id="1076179"/>
    <lineage>
        <taxon>unclassified sequences</taxon>
        <taxon>metagenomes</taxon>
        <taxon>ecological metagenomes</taxon>
    </lineage>
</organism>
<dbReference type="SUPFAM" id="SSF74653">
    <property type="entry name" value="TolA/TonB C-terminal domain"/>
    <property type="match status" value="1"/>
</dbReference>
<gene>
    <name evidence="2" type="ORF">SDC9_139270</name>
</gene>
<comment type="caution">
    <text evidence="2">The sequence shown here is derived from an EMBL/GenBank/DDBJ whole genome shotgun (WGS) entry which is preliminary data.</text>
</comment>
<feature type="domain" description="TonB C-terminal" evidence="1">
    <location>
        <begin position="33"/>
        <end position="129"/>
    </location>
</feature>
<reference evidence="2" key="1">
    <citation type="submission" date="2019-08" db="EMBL/GenBank/DDBJ databases">
        <authorList>
            <person name="Kucharzyk K."/>
            <person name="Murdoch R.W."/>
            <person name="Higgins S."/>
            <person name="Loffler F."/>
        </authorList>
    </citation>
    <scope>NUCLEOTIDE SEQUENCE</scope>
</reference>
<dbReference type="Pfam" id="PF03544">
    <property type="entry name" value="TonB_C"/>
    <property type="match status" value="1"/>
</dbReference>
<sequence>MQAKLLFFILLLSFHNPVSAQEKKTNREAECCVGEYSFKEFLSKTIKYPLSAQEDNLQGQVVIDFIVDQNGNLKDFIPVKQFNKQCTEYAIKALKASPTWLPKMENGKPVASKQSVIIYFKLRGADTQIDIEPKDGDIIIWGYGSTKEKALTGEAHPSATSKKQ</sequence>
<dbReference type="InterPro" id="IPR051045">
    <property type="entry name" value="TonB-dependent_transducer"/>
</dbReference>
<proteinExistence type="predicted"/>
<dbReference type="Gene3D" id="3.30.1150.10">
    <property type="match status" value="1"/>
</dbReference>
<name>A0A645DSA0_9ZZZZ</name>
<dbReference type="PANTHER" id="PTHR33446:SF2">
    <property type="entry name" value="PROTEIN TONB"/>
    <property type="match status" value="1"/>
</dbReference>
<evidence type="ECO:0000259" key="1">
    <source>
        <dbReference type="PROSITE" id="PS52015"/>
    </source>
</evidence>
<dbReference type="PANTHER" id="PTHR33446">
    <property type="entry name" value="PROTEIN TONB-RELATED"/>
    <property type="match status" value="1"/>
</dbReference>
<protein>
    <recommendedName>
        <fullName evidence="1">TonB C-terminal domain-containing protein</fullName>
    </recommendedName>
</protein>
<dbReference type="InterPro" id="IPR037682">
    <property type="entry name" value="TonB_C"/>
</dbReference>
<dbReference type="GO" id="GO:0055085">
    <property type="term" value="P:transmembrane transport"/>
    <property type="evidence" value="ECO:0007669"/>
    <property type="project" value="InterPro"/>
</dbReference>
<accession>A0A645DSA0</accession>